<accession>A0ABV7DCN7</accession>
<evidence type="ECO:0000313" key="3">
    <source>
        <dbReference type="Proteomes" id="UP001595377"/>
    </source>
</evidence>
<evidence type="ECO:0000313" key="2">
    <source>
        <dbReference type="EMBL" id="MFC3072403.1"/>
    </source>
</evidence>
<keyword evidence="3" id="KW-1185">Reference proteome</keyword>
<sequence length="168" mass="18674">MEGVTPGEWILGPFDMVWHADDIEHHDGKWREKVPEPRIIASASKGNLLPYEDRANAAYIAACNPVAMREVLAIARQAEALQRENAELREQLENMTAFKDIHAMKRGEYSDRIIILEDKISELRTALEMISAETKESNEPIGRSVYKALATCGEIADLALLGGENAGN</sequence>
<dbReference type="EMBL" id="JBHRSP010000006">
    <property type="protein sequence ID" value="MFC3072403.1"/>
    <property type="molecule type" value="Genomic_DNA"/>
</dbReference>
<proteinExistence type="predicted"/>
<organism evidence="2 3">
    <name type="scientific">Shinella pollutisoli</name>
    <dbReference type="NCBI Taxonomy" id="2250594"/>
    <lineage>
        <taxon>Bacteria</taxon>
        <taxon>Pseudomonadati</taxon>
        <taxon>Pseudomonadota</taxon>
        <taxon>Alphaproteobacteria</taxon>
        <taxon>Hyphomicrobiales</taxon>
        <taxon>Rhizobiaceae</taxon>
        <taxon>Shinella</taxon>
    </lineage>
</organism>
<comment type="caution">
    <text evidence="2">The sequence shown here is derived from an EMBL/GenBank/DDBJ whole genome shotgun (WGS) entry which is preliminary data.</text>
</comment>
<gene>
    <name evidence="2" type="ORF">ACFOHH_04715</name>
</gene>
<protein>
    <recommendedName>
        <fullName evidence="4">Ead/Ea22-like family protein</fullName>
    </recommendedName>
</protein>
<keyword evidence="1" id="KW-0175">Coiled coil</keyword>
<dbReference type="RefSeq" id="WP_257317871.1">
    <property type="nucleotide sequence ID" value="NZ_JANFDG010000035.1"/>
</dbReference>
<name>A0ABV7DCN7_9HYPH</name>
<reference evidence="3" key="1">
    <citation type="journal article" date="2019" name="Int. J. Syst. Evol. Microbiol.">
        <title>The Global Catalogue of Microorganisms (GCM) 10K type strain sequencing project: providing services to taxonomists for standard genome sequencing and annotation.</title>
        <authorList>
            <consortium name="The Broad Institute Genomics Platform"/>
            <consortium name="The Broad Institute Genome Sequencing Center for Infectious Disease"/>
            <person name="Wu L."/>
            <person name="Ma J."/>
        </authorList>
    </citation>
    <scope>NUCLEOTIDE SEQUENCE [LARGE SCALE GENOMIC DNA]</scope>
    <source>
        <strain evidence="3">KCTC 52677</strain>
    </source>
</reference>
<evidence type="ECO:0000256" key="1">
    <source>
        <dbReference type="SAM" id="Coils"/>
    </source>
</evidence>
<feature type="coiled-coil region" evidence="1">
    <location>
        <begin position="71"/>
        <end position="133"/>
    </location>
</feature>
<evidence type="ECO:0008006" key="4">
    <source>
        <dbReference type="Google" id="ProtNLM"/>
    </source>
</evidence>
<dbReference type="Proteomes" id="UP001595377">
    <property type="component" value="Unassembled WGS sequence"/>
</dbReference>